<dbReference type="Gene3D" id="2.30.42.10">
    <property type="match status" value="1"/>
</dbReference>
<keyword evidence="2" id="KW-1133">Transmembrane helix</keyword>
<gene>
    <name evidence="4" type="ordered locus">SRM_00371</name>
</gene>
<dbReference type="Gene3D" id="3.30.750.44">
    <property type="match status" value="1"/>
</dbReference>
<feature type="transmembrane region" description="Helical" evidence="2">
    <location>
        <begin position="22"/>
        <end position="40"/>
    </location>
</feature>
<dbReference type="InterPro" id="IPR008756">
    <property type="entry name" value="Peptidase_M56"/>
</dbReference>
<organism evidence="4 5">
    <name type="scientific">Salinibacter ruber (strain M8)</name>
    <dbReference type="NCBI Taxonomy" id="761659"/>
    <lineage>
        <taxon>Bacteria</taxon>
        <taxon>Pseudomonadati</taxon>
        <taxon>Rhodothermota</taxon>
        <taxon>Rhodothermia</taxon>
        <taxon>Rhodothermales</taxon>
        <taxon>Salinibacteraceae</taxon>
        <taxon>Salinibacter</taxon>
    </lineage>
</organism>
<dbReference type="InterPro" id="IPR029045">
    <property type="entry name" value="ClpP/crotonase-like_dom_sf"/>
</dbReference>
<dbReference type="PANTHER" id="PTHR34978:SF3">
    <property type="entry name" value="SLR0241 PROTEIN"/>
    <property type="match status" value="1"/>
</dbReference>
<feature type="domain" description="Tail specific protease" evidence="3">
    <location>
        <begin position="949"/>
        <end position="1143"/>
    </location>
</feature>
<dbReference type="Pfam" id="PF03572">
    <property type="entry name" value="Peptidase_S41"/>
    <property type="match status" value="1"/>
</dbReference>
<dbReference type="EC" id="3.4.21.-" evidence="4"/>
<accession>D5H5I7</accession>
<evidence type="ECO:0000259" key="3">
    <source>
        <dbReference type="SMART" id="SM00245"/>
    </source>
</evidence>
<dbReference type="SUPFAM" id="SSF52096">
    <property type="entry name" value="ClpP/crotonase"/>
    <property type="match status" value="1"/>
</dbReference>
<name>D5H5I7_SALRM</name>
<dbReference type="GO" id="GO:0008236">
    <property type="term" value="F:serine-type peptidase activity"/>
    <property type="evidence" value="ECO:0007669"/>
    <property type="project" value="InterPro"/>
</dbReference>
<dbReference type="InterPro" id="IPR052173">
    <property type="entry name" value="Beta-lactam_resp_regulator"/>
</dbReference>
<reference evidence="4 5" key="1">
    <citation type="journal article" date="2010" name="ISME J.">
        <title>Fine-scale evolution: genomic, phenotypic and ecological differentiation in two coexisting Salinibacter ruber strains.</title>
        <authorList>
            <person name="Pena A."/>
            <person name="Teeling H."/>
            <person name="Huerta-Cepas J."/>
            <person name="Santos F."/>
            <person name="Yarza P."/>
            <person name="Brito-Echeverria J."/>
            <person name="Lucio M."/>
            <person name="Schmitt-Kopplin P."/>
            <person name="Meseguer I."/>
            <person name="Schenowitz C."/>
            <person name="Dossat C."/>
            <person name="Barbe V."/>
            <person name="Dopazo J."/>
            <person name="Rossello-Mora R."/>
            <person name="Schuler M."/>
            <person name="Glockner F.O."/>
            <person name="Amann R."/>
            <person name="Gabaldon T."/>
            <person name="Anton J."/>
        </authorList>
    </citation>
    <scope>NUCLEOTIDE SEQUENCE [LARGE SCALE GENOMIC DNA]</scope>
    <source>
        <strain evidence="4 5">M8</strain>
    </source>
</reference>
<dbReference type="Gene3D" id="2.60.120.260">
    <property type="entry name" value="Galactose-binding domain-like"/>
    <property type="match status" value="1"/>
</dbReference>
<feature type="region of interest" description="Disordered" evidence="1">
    <location>
        <begin position="945"/>
        <end position="969"/>
    </location>
</feature>
<dbReference type="HOGENOM" id="CLU_275188_0_0_10"/>
<proteinExistence type="predicted"/>
<dbReference type="GO" id="GO:0006508">
    <property type="term" value="P:proteolysis"/>
    <property type="evidence" value="ECO:0007669"/>
    <property type="project" value="InterPro"/>
</dbReference>
<feature type="region of interest" description="Disordered" evidence="1">
    <location>
        <begin position="88"/>
        <end position="144"/>
    </location>
</feature>
<feature type="transmembrane region" description="Helical" evidence="2">
    <location>
        <begin position="366"/>
        <end position="385"/>
    </location>
</feature>
<dbReference type="InterPro" id="IPR036034">
    <property type="entry name" value="PDZ_sf"/>
</dbReference>
<evidence type="ECO:0000256" key="2">
    <source>
        <dbReference type="SAM" id="Phobius"/>
    </source>
</evidence>
<protein>
    <submittedName>
        <fullName evidence="4">Peptidase, S41 family</fullName>
        <ecNumber evidence="4">3.4.21.-</ecNumber>
    </submittedName>
</protein>
<sequence length="1168" mass="127172">MAPSPMVRPLASSHLSTLLLDVLLKGAVLLLLAHVASALLRRWETPASLRRAAWGLAFAALLALPIGQMVLPQSSLPDPVDEVVRLADDSANGPAVRRPSSRRDEPWSDSKSASGASAEGRTSASAGASGGAGASPGRSTSALGEGRADESSWLLGWAWGPVLLGVWGTGVVLLLARLLVGHLRSRRLRRQARRADAPDWDERLQEVQEQLGSGRTAEIRFHPGATPMSLGLFSPTILLPDSAREWPPERQRLVLLHEMAHLKHRDLLLGLVGQLGRALHWPNPLAWTGWSKLLQAREAACDETVLAAGEDPETYAHQLLAAARRAVSNHVPTPALQIARPTRLRERILAIVGRDDAASWPPRRKALLGTLGLVLTLLVVAVRPLPNDWYPRAERSGSSLAAATVSDAEMSARRTAEPNQKIQNLRAFATLYGYVRYFHPSDAAANTDWETFAVHGVRQVTGASSRAELRSTLDSLFTPIAPTIQWYETGAPPPAPHRVLPAADTSALNLVAWQHKGLGLGNRGPYESARLHRQMEQGESSGGPGFGTVLQSVDATPHRGKQVRLRAAVRTDVSGAGNRAQLWLRVDRAGDKQGFFDNMSDRPITTSNWETYQITGTVAEDATRIMLGGFLRGGGTAHFDSFRLQVRDSSGTEWTDVSLENAGFETGAAGESPAGWRGRPDRYAFRTKQSEPAKGQQFLSIAPATSSVSVGAEGLFETRPTAGETITKPLGRGLSAQVPLALYSNDEQTLRPDDAPSPDRLHNTLDAVQMGKLSAADEALRLADVIIAWNVFQHFYPYFEVVDTNWDQVLTRTLQRAEADTSSRDFLRTLRRMLVPLKDGHGGVSHPADSLTAGLPLRFDRVEGNVVVADTAASAAAQSCARPGDVLTAIDGTPIEEALREEMRSISGSPQWRTVRALRQLGEGRPGTTARLELRREGQAVACQVARPSDSSTRRRKRRRLQAEPRPDSIDVLSGGTHYVDLTRVEMEALRPRLDTLAQAESVIFDVRGYPEGGNQELLQHLSSETLRSAHFEIPKIIYPDRRKIAGYTGGRWTLPSKSPQLSGEVAFLTDARAISYAESIMGIVEHYDLGTIVGRPTAGANGNVNPFTLPGQYQVYWTGMRVQKHDRSQHHLVGIRPDVEATRTVEGVRAGTDEVLRTALRVLERSP</sequence>
<keyword evidence="2" id="KW-0812">Transmembrane</keyword>
<feature type="transmembrane region" description="Helical" evidence="2">
    <location>
        <begin position="52"/>
        <end position="71"/>
    </location>
</feature>
<dbReference type="CDD" id="cd07341">
    <property type="entry name" value="M56_BlaR1_MecR1_like"/>
    <property type="match status" value="1"/>
</dbReference>
<evidence type="ECO:0000313" key="5">
    <source>
        <dbReference type="Proteomes" id="UP000000933"/>
    </source>
</evidence>
<dbReference type="PATRIC" id="fig|761659.10.peg.426"/>
<dbReference type="EMBL" id="FP565814">
    <property type="protein sequence ID" value="CBH23292.1"/>
    <property type="molecule type" value="Genomic_DNA"/>
</dbReference>
<evidence type="ECO:0000313" key="4">
    <source>
        <dbReference type="EMBL" id="CBH23292.1"/>
    </source>
</evidence>
<reference evidence="5" key="2">
    <citation type="submission" date="2010-04" db="EMBL/GenBank/DDBJ databases">
        <title>Genome sequence of Salinibacter ruber M8.</title>
        <authorList>
            <consortium name="Genoscope"/>
        </authorList>
    </citation>
    <scope>NUCLEOTIDE SEQUENCE [LARGE SCALE GENOMIC DNA]</scope>
    <source>
        <strain evidence="5">M8</strain>
    </source>
</reference>
<dbReference type="AlphaFoldDB" id="D5H5I7"/>
<keyword evidence="4" id="KW-0378">Hydrolase</keyword>
<evidence type="ECO:0000256" key="1">
    <source>
        <dbReference type="SAM" id="MobiDB-lite"/>
    </source>
</evidence>
<feature type="compositionally biased region" description="Low complexity" evidence="1">
    <location>
        <begin position="112"/>
        <end position="127"/>
    </location>
</feature>
<dbReference type="PANTHER" id="PTHR34978">
    <property type="entry name" value="POSSIBLE SENSOR-TRANSDUCER PROTEIN BLAR"/>
    <property type="match status" value="1"/>
</dbReference>
<dbReference type="Gene3D" id="3.90.226.10">
    <property type="entry name" value="2-enoyl-CoA Hydratase, Chain A, domain 1"/>
    <property type="match status" value="1"/>
</dbReference>
<feature type="transmembrane region" description="Helical" evidence="2">
    <location>
        <begin position="157"/>
        <end position="180"/>
    </location>
</feature>
<dbReference type="Pfam" id="PF05569">
    <property type="entry name" value="Peptidase_M56"/>
    <property type="match status" value="1"/>
</dbReference>
<dbReference type="Proteomes" id="UP000000933">
    <property type="component" value="Chromosome"/>
</dbReference>
<dbReference type="InterPro" id="IPR005151">
    <property type="entry name" value="Tail-specific_protease"/>
</dbReference>
<keyword evidence="2" id="KW-0472">Membrane</keyword>
<dbReference type="SMART" id="SM00245">
    <property type="entry name" value="TSPc"/>
    <property type="match status" value="1"/>
</dbReference>
<dbReference type="KEGG" id="srm:SRM_00371"/>